<name>A0A4P9XJM8_9FUNG</name>
<dbReference type="EMBL" id="KZ992985">
    <property type="protein sequence ID" value="RKP05977.1"/>
    <property type="molecule type" value="Genomic_DNA"/>
</dbReference>
<dbReference type="OrthoDB" id="5464at2759"/>
<dbReference type="InterPro" id="IPR029041">
    <property type="entry name" value="FAD-linked_oxidoreductase-like"/>
</dbReference>
<sequence>MTSWLLYSALGAGVASVLVDPDPLFPTRPTTEAEGAVSEQRLAGTLLSRANADGLDLDLVRRAFGDRSTLSLLRSLLVYEMCSYPIMVKLTPHIIDIAERVPLLSWPVRLAVRETAFRQFCGGETVEDTLPLLMQMKKANVTGILDLSIEADVGQATRNEAEDAAAVARDESDTYWAHNREGQAQRADHVMMLVERGILAAKAAAGTFFAVKCTALASDPEVLERWSEALVLARREFEEMVDGDCAPAATGTDVVIDPPSDPAQTDVDLLRRQLTERTIDEAGFIALAWRYLSAGPPDEDGNRPVASPAMTERQLKTLFRELDCHERGRLDWADYVQLFNSDRLRSGQICLLPDEMDKLSRSSTGTLSATDDMTREHVYRRLHPDTQAELLETLDRLSRLCRAAIAKGEDETSVRLMVDAEQSYLQPAIAYMARQVSSEFNRGRPEPLIYDTYQLYLRRGLGNMVEDLAMAERAGYRWAGKLVRGAYVTAERRYAQENNRVSAVWPTKADTDRSYDRGAELAIRLAGAQTAHVVVATHNHSSVAGAADLMSAIAQDGTEQHQDLCQRIHFAQLLGMGELITARLLTAGYQSAKYVPYGPVQEVVPYLVRRAEENGAMLGSAAATEGAVDPLAPKPIAGAGADEDRRAVLRMVRERLGWRRWAGLREI</sequence>
<evidence type="ECO:0000256" key="1">
    <source>
        <dbReference type="ARBA" id="ARBA00005869"/>
    </source>
</evidence>
<keyword evidence="5" id="KW-0274">FAD</keyword>
<comment type="similarity">
    <text evidence="1 5">Belongs to the proline oxidase family.</text>
</comment>
<dbReference type="InterPro" id="IPR015659">
    <property type="entry name" value="Proline_oxidase"/>
</dbReference>
<dbReference type="Proteomes" id="UP000271241">
    <property type="component" value="Unassembled WGS sequence"/>
</dbReference>
<keyword evidence="5" id="KW-0285">Flavoprotein</keyword>
<dbReference type="GO" id="GO:0005739">
    <property type="term" value="C:mitochondrion"/>
    <property type="evidence" value="ECO:0007669"/>
    <property type="project" value="TreeGrafter"/>
</dbReference>
<dbReference type="GO" id="GO:0010133">
    <property type="term" value="P:L-proline catabolic process to L-glutamate"/>
    <property type="evidence" value="ECO:0007669"/>
    <property type="project" value="TreeGrafter"/>
</dbReference>
<feature type="chain" id="PRO_5020600453" description="Proline dehydrogenase" evidence="6">
    <location>
        <begin position="20"/>
        <end position="667"/>
    </location>
</feature>
<keyword evidence="9" id="KW-1185">Reference proteome</keyword>
<dbReference type="Gene3D" id="3.20.20.220">
    <property type="match status" value="2"/>
</dbReference>
<dbReference type="GO" id="GO:0071949">
    <property type="term" value="F:FAD binding"/>
    <property type="evidence" value="ECO:0007669"/>
    <property type="project" value="TreeGrafter"/>
</dbReference>
<feature type="signal peptide" evidence="6">
    <location>
        <begin position="1"/>
        <end position="19"/>
    </location>
</feature>
<keyword evidence="3 5" id="KW-0560">Oxidoreductase</keyword>
<evidence type="ECO:0000313" key="9">
    <source>
        <dbReference type="Proteomes" id="UP000271241"/>
    </source>
</evidence>
<dbReference type="EC" id="1.5.5.2" evidence="2 5"/>
<dbReference type="PANTHER" id="PTHR13914">
    <property type="entry name" value="PROLINE OXIDASE"/>
    <property type="match status" value="1"/>
</dbReference>
<organism evidence="8 9">
    <name type="scientific">Thamnocephalis sphaerospora</name>
    <dbReference type="NCBI Taxonomy" id="78915"/>
    <lineage>
        <taxon>Eukaryota</taxon>
        <taxon>Fungi</taxon>
        <taxon>Fungi incertae sedis</taxon>
        <taxon>Zoopagomycota</taxon>
        <taxon>Zoopagomycotina</taxon>
        <taxon>Zoopagomycetes</taxon>
        <taxon>Zoopagales</taxon>
        <taxon>Sigmoideomycetaceae</taxon>
        <taxon>Thamnocephalis</taxon>
    </lineage>
</organism>
<evidence type="ECO:0000259" key="7">
    <source>
        <dbReference type="Pfam" id="PF01619"/>
    </source>
</evidence>
<proteinExistence type="inferred from homology"/>
<keyword evidence="6" id="KW-0732">Signal</keyword>
<gene>
    <name evidence="8" type="ORF">THASP1DRAFT_32194</name>
</gene>
<evidence type="ECO:0000256" key="6">
    <source>
        <dbReference type="SAM" id="SignalP"/>
    </source>
</evidence>
<evidence type="ECO:0000256" key="2">
    <source>
        <dbReference type="ARBA" id="ARBA00012695"/>
    </source>
</evidence>
<dbReference type="Pfam" id="PF01619">
    <property type="entry name" value="Pro_dh"/>
    <property type="match status" value="1"/>
</dbReference>
<dbReference type="PANTHER" id="PTHR13914:SF0">
    <property type="entry name" value="PROLINE DEHYDROGENASE 1, MITOCHONDRIAL"/>
    <property type="match status" value="1"/>
</dbReference>
<comment type="cofactor">
    <cofactor evidence="5">
        <name>FAD</name>
        <dbReference type="ChEBI" id="CHEBI:57692"/>
    </cofactor>
</comment>
<evidence type="ECO:0000256" key="5">
    <source>
        <dbReference type="RuleBase" id="RU364054"/>
    </source>
</evidence>
<feature type="domain" description="Proline dehydrogenase" evidence="7">
    <location>
        <begin position="375"/>
        <end position="619"/>
    </location>
</feature>
<comment type="function">
    <text evidence="5">Converts proline to delta-1-pyrroline-5-carboxylate.</text>
</comment>
<evidence type="ECO:0000256" key="4">
    <source>
        <dbReference type="ARBA" id="ARBA00023062"/>
    </source>
</evidence>
<dbReference type="SUPFAM" id="SSF51730">
    <property type="entry name" value="FAD-linked oxidoreductase"/>
    <property type="match status" value="1"/>
</dbReference>
<dbReference type="GO" id="GO:0004657">
    <property type="term" value="F:proline dehydrogenase activity"/>
    <property type="evidence" value="ECO:0007669"/>
    <property type="project" value="UniProtKB-EC"/>
</dbReference>
<reference evidence="9" key="1">
    <citation type="journal article" date="2018" name="Nat. Microbiol.">
        <title>Leveraging single-cell genomics to expand the fungal tree of life.</title>
        <authorList>
            <person name="Ahrendt S.R."/>
            <person name="Quandt C.A."/>
            <person name="Ciobanu D."/>
            <person name="Clum A."/>
            <person name="Salamov A."/>
            <person name="Andreopoulos B."/>
            <person name="Cheng J.F."/>
            <person name="Woyke T."/>
            <person name="Pelin A."/>
            <person name="Henrissat B."/>
            <person name="Reynolds N.K."/>
            <person name="Benny G.L."/>
            <person name="Smith M.E."/>
            <person name="James T.Y."/>
            <person name="Grigoriev I.V."/>
        </authorList>
    </citation>
    <scope>NUCLEOTIDE SEQUENCE [LARGE SCALE GENOMIC DNA]</scope>
    <source>
        <strain evidence="9">RSA 1356</strain>
    </source>
</reference>
<keyword evidence="4 5" id="KW-0642">Proline metabolism</keyword>
<comment type="catalytic activity">
    <reaction evidence="5">
        <text>L-proline + a quinone = (S)-1-pyrroline-5-carboxylate + a quinol + H(+)</text>
        <dbReference type="Rhea" id="RHEA:23784"/>
        <dbReference type="ChEBI" id="CHEBI:15378"/>
        <dbReference type="ChEBI" id="CHEBI:17388"/>
        <dbReference type="ChEBI" id="CHEBI:24646"/>
        <dbReference type="ChEBI" id="CHEBI:60039"/>
        <dbReference type="ChEBI" id="CHEBI:132124"/>
        <dbReference type="EC" id="1.5.5.2"/>
    </reaction>
</comment>
<evidence type="ECO:0000313" key="8">
    <source>
        <dbReference type="EMBL" id="RKP05977.1"/>
    </source>
</evidence>
<dbReference type="InterPro" id="IPR002872">
    <property type="entry name" value="Proline_DH_dom"/>
</dbReference>
<evidence type="ECO:0000256" key="3">
    <source>
        <dbReference type="ARBA" id="ARBA00023002"/>
    </source>
</evidence>
<dbReference type="AlphaFoldDB" id="A0A4P9XJM8"/>
<dbReference type="STRING" id="78915.A0A4P9XJM8"/>
<accession>A0A4P9XJM8</accession>
<protein>
    <recommendedName>
        <fullName evidence="2 5">Proline dehydrogenase</fullName>
        <ecNumber evidence="2 5">1.5.5.2</ecNumber>
    </recommendedName>
</protein>